<reference evidence="1 2" key="1">
    <citation type="journal article" date="2015" name="Int. J. Syst. Evol. Microbiol.">
        <title>Carboxylicivirga linearis sp. nov., isolated from a sea cucumber culture pond.</title>
        <authorList>
            <person name="Wang F.Q."/>
            <person name="Zhou Y.X."/>
            <person name="Lin X.Z."/>
            <person name="Chen G.J."/>
            <person name="Du Z.J."/>
        </authorList>
    </citation>
    <scope>NUCLEOTIDE SEQUENCE [LARGE SCALE GENOMIC DNA]</scope>
    <source>
        <strain evidence="1 2">FB218</strain>
    </source>
</reference>
<dbReference type="EMBL" id="JAGUCO010000001">
    <property type="protein sequence ID" value="MBS2097307.1"/>
    <property type="molecule type" value="Genomic_DNA"/>
</dbReference>
<proteinExistence type="predicted"/>
<keyword evidence="2" id="KW-1185">Reference proteome</keyword>
<comment type="caution">
    <text evidence="1">The sequence shown here is derived from an EMBL/GenBank/DDBJ whole genome shotgun (WGS) entry which is preliminary data.</text>
</comment>
<sequence length="154" mass="17926">MKSRKIKYQVMGWALLLTMLPSLIGYSIIQHHCYTCQSNELITAFSDFHIEHHHHEHICCSANDEHESYHLQNPGDCCHISTSCKEDIKRITFENSIISSSLELKVAMFHLPYTTYDDNVLVDFVTNHSNRNFHNVVLYEPDEPTLEENCVFLL</sequence>
<evidence type="ECO:0000313" key="1">
    <source>
        <dbReference type="EMBL" id="MBS2097307.1"/>
    </source>
</evidence>
<evidence type="ECO:0000313" key="2">
    <source>
        <dbReference type="Proteomes" id="UP000708576"/>
    </source>
</evidence>
<name>A0ABS5JR44_9BACT</name>
<protein>
    <submittedName>
        <fullName evidence="1">Uncharacterized protein</fullName>
    </submittedName>
</protein>
<accession>A0ABS5JR44</accession>
<gene>
    <name evidence="1" type="ORF">KEM10_03390</name>
</gene>
<dbReference type="Proteomes" id="UP000708576">
    <property type="component" value="Unassembled WGS sequence"/>
</dbReference>
<dbReference type="RefSeq" id="WP_212213489.1">
    <property type="nucleotide sequence ID" value="NZ_JAGUCO010000001.1"/>
</dbReference>
<organism evidence="1 2">
    <name type="scientific">Carboxylicivirga linearis</name>
    <dbReference type="NCBI Taxonomy" id="1628157"/>
    <lineage>
        <taxon>Bacteria</taxon>
        <taxon>Pseudomonadati</taxon>
        <taxon>Bacteroidota</taxon>
        <taxon>Bacteroidia</taxon>
        <taxon>Marinilabiliales</taxon>
        <taxon>Marinilabiliaceae</taxon>
        <taxon>Carboxylicivirga</taxon>
    </lineage>
</organism>